<sequence>MLPSEKARSKKDHSVTTAAPVAAPAPAPTDPIPGPGAPIRLRPHHVLCILTFLGKGYTPGFTVNMNAVVRRLAAGAEIEVVTGPDDICAPLLVEQEQPHCHRESVTARDDRAAADVARLLQTPIQPGARLVLTAERLRQLRNAYAAGPLRGACSGCDWSDLCAAVANAGFSGAVLQIP</sequence>
<protein>
    <submittedName>
        <fullName evidence="2">DUF1284 domain-containing protein</fullName>
    </submittedName>
</protein>
<name>A0A5M6IE74_9PROT</name>
<feature type="region of interest" description="Disordered" evidence="1">
    <location>
        <begin position="1"/>
        <end position="37"/>
    </location>
</feature>
<dbReference type="EMBL" id="VWPJ01000004">
    <property type="protein sequence ID" value="KAA5606544.1"/>
    <property type="molecule type" value="Genomic_DNA"/>
</dbReference>
<comment type="caution">
    <text evidence="2">The sequence shown here is derived from an EMBL/GenBank/DDBJ whole genome shotgun (WGS) entry which is preliminary data.</text>
</comment>
<accession>A0A5M6IE74</accession>
<evidence type="ECO:0000313" key="3">
    <source>
        <dbReference type="Proteomes" id="UP000324065"/>
    </source>
</evidence>
<evidence type="ECO:0000256" key="1">
    <source>
        <dbReference type="SAM" id="MobiDB-lite"/>
    </source>
</evidence>
<dbReference type="OrthoDB" id="6195504at2"/>
<reference evidence="2 3" key="1">
    <citation type="submission" date="2019-09" db="EMBL/GenBank/DDBJ databases">
        <title>Genome sequence of Roseospira marina, one of the more divergent members of the non-sulfur purple photosynthetic bacterial family, the Rhodospirillaceae.</title>
        <authorList>
            <person name="Meyer T."/>
            <person name="Kyndt J."/>
        </authorList>
    </citation>
    <scope>NUCLEOTIDE SEQUENCE [LARGE SCALE GENOMIC DNA]</scope>
    <source>
        <strain evidence="2 3">DSM 15113</strain>
    </source>
</reference>
<feature type="compositionally biased region" description="Pro residues" evidence="1">
    <location>
        <begin position="23"/>
        <end position="36"/>
    </location>
</feature>
<dbReference type="Proteomes" id="UP000324065">
    <property type="component" value="Unassembled WGS sequence"/>
</dbReference>
<dbReference type="Pfam" id="PF06935">
    <property type="entry name" value="DUF1284"/>
    <property type="match status" value="1"/>
</dbReference>
<dbReference type="AlphaFoldDB" id="A0A5M6IE74"/>
<keyword evidence="3" id="KW-1185">Reference proteome</keyword>
<evidence type="ECO:0000313" key="2">
    <source>
        <dbReference type="EMBL" id="KAA5606544.1"/>
    </source>
</evidence>
<dbReference type="InterPro" id="IPR009702">
    <property type="entry name" value="DUF1284"/>
</dbReference>
<proteinExistence type="predicted"/>
<organism evidence="2 3">
    <name type="scientific">Roseospira marina</name>
    <dbReference type="NCBI Taxonomy" id="140057"/>
    <lineage>
        <taxon>Bacteria</taxon>
        <taxon>Pseudomonadati</taxon>
        <taxon>Pseudomonadota</taxon>
        <taxon>Alphaproteobacteria</taxon>
        <taxon>Rhodospirillales</taxon>
        <taxon>Rhodospirillaceae</taxon>
        <taxon>Roseospira</taxon>
    </lineage>
</organism>
<gene>
    <name evidence="2" type="ORF">F1188_06700</name>
</gene>